<keyword evidence="4" id="KW-1133">Transmembrane helix</keyword>
<organism evidence="5 6">
    <name type="scientific">Candidatus Roizmanbacteria bacterium RIFCSPHIGHO2_02_FULL_38_11</name>
    <dbReference type="NCBI Taxonomy" id="1802039"/>
    <lineage>
        <taxon>Bacteria</taxon>
        <taxon>Candidatus Roizmaniibacteriota</taxon>
    </lineage>
</organism>
<keyword evidence="1" id="KW-0677">Repeat</keyword>
<feature type="transmembrane region" description="Helical" evidence="4">
    <location>
        <begin position="125"/>
        <end position="144"/>
    </location>
</feature>
<keyword evidence="2 3" id="KW-0802">TPR repeat</keyword>
<feature type="transmembrane region" description="Helical" evidence="4">
    <location>
        <begin position="102"/>
        <end position="118"/>
    </location>
</feature>
<evidence type="ECO:0000256" key="1">
    <source>
        <dbReference type="ARBA" id="ARBA00022737"/>
    </source>
</evidence>
<dbReference type="SMART" id="SM00028">
    <property type="entry name" value="TPR"/>
    <property type="match status" value="2"/>
</dbReference>
<proteinExistence type="predicted"/>
<feature type="transmembrane region" description="Helical" evidence="4">
    <location>
        <begin position="7"/>
        <end position="28"/>
    </location>
</feature>
<evidence type="ECO:0000256" key="3">
    <source>
        <dbReference type="PROSITE-ProRule" id="PRU00339"/>
    </source>
</evidence>
<reference evidence="5 6" key="1">
    <citation type="journal article" date="2016" name="Nat. Commun.">
        <title>Thousands of microbial genomes shed light on interconnected biogeochemical processes in an aquifer system.</title>
        <authorList>
            <person name="Anantharaman K."/>
            <person name="Brown C.T."/>
            <person name="Hug L.A."/>
            <person name="Sharon I."/>
            <person name="Castelle C.J."/>
            <person name="Probst A.J."/>
            <person name="Thomas B.C."/>
            <person name="Singh A."/>
            <person name="Wilkins M.J."/>
            <person name="Karaoz U."/>
            <person name="Brodie E.L."/>
            <person name="Williams K.H."/>
            <person name="Hubbard S.S."/>
            <person name="Banfield J.F."/>
        </authorList>
    </citation>
    <scope>NUCLEOTIDE SEQUENCE [LARGE SCALE GENOMIC DNA]</scope>
</reference>
<feature type="transmembrane region" description="Helical" evidence="4">
    <location>
        <begin position="266"/>
        <end position="291"/>
    </location>
</feature>
<feature type="transmembrane region" description="Helical" evidence="4">
    <location>
        <begin position="303"/>
        <end position="328"/>
    </location>
</feature>
<dbReference type="PROSITE" id="PS50005">
    <property type="entry name" value="TPR"/>
    <property type="match status" value="1"/>
</dbReference>
<feature type="transmembrane region" description="Helical" evidence="4">
    <location>
        <begin position="184"/>
        <end position="205"/>
    </location>
</feature>
<dbReference type="PROSITE" id="PS50293">
    <property type="entry name" value="TPR_REGION"/>
    <property type="match status" value="1"/>
</dbReference>
<dbReference type="InterPro" id="IPR019734">
    <property type="entry name" value="TPR_rpt"/>
</dbReference>
<dbReference type="EMBL" id="MFZO01000007">
    <property type="protein sequence ID" value="OGK25507.1"/>
    <property type="molecule type" value="Genomic_DNA"/>
</dbReference>
<dbReference type="SUPFAM" id="SSF48452">
    <property type="entry name" value="TPR-like"/>
    <property type="match status" value="1"/>
</dbReference>
<evidence type="ECO:0000256" key="2">
    <source>
        <dbReference type="ARBA" id="ARBA00022803"/>
    </source>
</evidence>
<dbReference type="InterPro" id="IPR050498">
    <property type="entry name" value="Ycf3"/>
</dbReference>
<dbReference type="AlphaFoldDB" id="A0A1F7H2A4"/>
<gene>
    <name evidence="5" type="ORF">A3C25_00165</name>
</gene>
<dbReference type="Gene3D" id="1.25.40.10">
    <property type="entry name" value="Tetratricopeptide repeat domain"/>
    <property type="match status" value="1"/>
</dbReference>
<accession>A0A1F7H2A4</accession>
<feature type="transmembrane region" description="Helical" evidence="4">
    <location>
        <begin position="40"/>
        <end position="60"/>
    </location>
</feature>
<comment type="caution">
    <text evidence="5">The sequence shown here is derived from an EMBL/GenBank/DDBJ whole genome shotgun (WGS) entry which is preliminary data.</text>
</comment>
<protein>
    <submittedName>
        <fullName evidence="5">Uncharacterized protein</fullName>
    </submittedName>
</protein>
<dbReference type="Proteomes" id="UP000177913">
    <property type="component" value="Unassembled WGS sequence"/>
</dbReference>
<dbReference type="Pfam" id="PF13414">
    <property type="entry name" value="TPR_11"/>
    <property type="match status" value="1"/>
</dbReference>
<dbReference type="PANTHER" id="PTHR44858">
    <property type="entry name" value="TETRATRICOPEPTIDE REPEAT PROTEIN 6"/>
    <property type="match status" value="1"/>
</dbReference>
<evidence type="ECO:0000313" key="5">
    <source>
        <dbReference type="EMBL" id="OGK25507.1"/>
    </source>
</evidence>
<feature type="repeat" description="TPR" evidence="3">
    <location>
        <begin position="539"/>
        <end position="572"/>
    </location>
</feature>
<sequence>MTNQINFFQTLKSIIVGLTIALFPLFFLPVTQDYFTSNKLYLLSIGAILLLLNSSVEIILTKKLFFYKHATSVLMFFFVLAIFLSILVSSPNRVQAVLNPNFGLLSILMLSILSFYILDREAIVARLLSLSSVILSLIVIFFFIRPSSFFSPIGSQIDLAAFLGFCLILQLSDRIWMKKLFNKITFAITLSGFIICLNSLISAGLPDFSSFRYSWYSAMELFKSSLNALFGAGVDNYSSLFTKIKDASYDQSAFWQISSFNVAQSAFLHIMTESGLFGLISFLLLFIFVAIKSIKRHKPAILIIIYLTTVFLLLPPSLPLFFIFYIALGLLNVEKSEGTNNENEAKAIFSLSRGLREAWGDSRVIKIALLNFPMITYSISLIIITIVAISSYFLGRSYLAEYHFKKSVDAYGKKNNIKEIYDNQRLAILTNPYIERFRISFSQTNLLIANNIATKTKTSLQDSEGGRSIVSPQDRQTMTQAIQAAIEEAKAVVKLNDQKAVNWENLALIYRNLINTAQGADTWTISSYQRAILLDPQNPKYRLDLGGIYFLLGKYDEANRFFEQAATLKPNWPNAHYNLAWTLYQQKDYPRAVLEMQTVTNLLDPKKDAADLVKAQKDLEEFKLKLSEESSLK</sequence>
<keyword evidence="4" id="KW-0812">Transmembrane</keyword>
<dbReference type="InterPro" id="IPR011990">
    <property type="entry name" value="TPR-like_helical_dom_sf"/>
</dbReference>
<dbReference type="PANTHER" id="PTHR44858:SF1">
    <property type="entry name" value="UDP-N-ACETYLGLUCOSAMINE--PEPTIDE N-ACETYLGLUCOSAMINYLTRANSFERASE SPINDLY-RELATED"/>
    <property type="match status" value="1"/>
</dbReference>
<feature type="transmembrane region" description="Helical" evidence="4">
    <location>
        <begin position="150"/>
        <end position="172"/>
    </location>
</feature>
<keyword evidence="4" id="KW-0472">Membrane</keyword>
<evidence type="ECO:0000313" key="6">
    <source>
        <dbReference type="Proteomes" id="UP000177913"/>
    </source>
</evidence>
<evidence type="ECO:0000256" key="4">
    <source>
        <dbReference type="SAM" id="Phobius"/>
    </source>
</evidence>
<feature type="transmembrane region" description="Helical" evidence="4">
    <location>
        <begin position="72"/>
        <end position="90"/>
    </location>
</feature>
<name>A0A1F7H2A4_9BACT</name>
<feature type="transmembrane region" description="Helical" evidence="4">
    <location>
        <begin position="374"/>
        <end position="395"/>
    </location>
</feature>